<keyword evidence="5" id="KW-1185">Reference proteome</keyword>
<accession>A0A813G8D9</accession>
<dbReference type="PANTHER" id="PTHR12211">
    <property type="entry name" value="ENDOPLASMIC RETICULUM PROTEIN ERP29"/>
    <property type="match status" value="1"/>
</dbReference>
<dbReference type="PANTHER" id="PTHR12211:SF0">
    <property type="entry name" value="ENDOPLASMIC RETICULUM RESIDENT PROTEIN 29"/>
    <property type="match status" value="1"/>
</dbReference>
<comment type="caution">
    <text evidence="4">The sequence shown here is derived from an EMBL/GenBank/DDBJ whole genome shotgun (WGS) entry which is preliminary data.</text>
</comment>
<evidence type="ECO:0000259" key="3">
    <source>
        <dbReference type="Pfam" id="PF07912"/>
    </source>
</evidence>
<feature type="non-terminal residue" evidence="4">
    <location>
        <position position="1"/>
    </location>
</feature>
<dbReference type="GO" id="GO:0005788">
    <property type="term" value="C:endoplasmic reticulum lumen"/>
    <property type="evidence" value="ECO:0007669"/>
    <property type="project" value="InterPro"/>
</dbReference>
<dbReference type="Pfam" id="PF07912">
    <property type="entry name" value="ERp29_N"/>
    <property type="match status" value="1"/>
</dbReference>
<evidence type="ECO:0000256" key="2">
    <source>
        <dbReference type="SAM" id="SignalP"/>
    </source>
</evidence>
<dbReference type="OrthoDB" id="417262at2759"/>
<dbReference type="GO" id="GO:0009306">
    <property type="term" value="P:protein secretion"/>
    <property type="evidence" value="ECO:0007669"/>
    <property type="project" value="InterPro"/>
</dbReference>
<organism evidence="4 5">
    <name type="scientific">Polarella glacialis</name>
    <name type="common">Dinoflagellate</name>
    <dbReference type="NCBI Taxonomy" id="89957"/>
    <lineage>
        <taxon>Eukaryota</taxon>
        <taxon>Sar</taxon>
        <taxon>Alveolata</taxon>
        <taxon>Dinophyceae</taxon>
        <taxon>Suessiales</taxon>
        <taxon>Suessiaceae</taxon>
        <taxon>Polarella</taxon>
    </lineage>
</organism>
<feature type="chain" id="PRO_5032896859" description="ERp29 N-terminal domain-containing protein" evidence="2">
    <location>
        <begin position="31"/>
        <end position="121"/>
    </location>
</feature>
<dbReference type="EMBL" id="CAJNNV010026773">
    <property type="protein sequence ID" value="CAE8618971.1"/>
    <property type="molecule type" value="Genomic_DNA"/>
</dbReference>
<evidence type="ECO:0000256" key="1">
    <source>
        <dbReference type="ARBA" id="ARBA00022824"/>
    </source>
</evidence>
<keyword evidence="2" id="KW-0732">Signal</keyword>
<protein>
    <recommendedName>
        <fullName evidence="3">ERp29 N-terminal domain-containing protein</fullName>
    </recommendedName>
</protein>
<feature type="domain" description="ERp29 N-terminal" evidence="3">
    <location>
        <begin position="31"/>
        <end position="119"/>
    </location>
</feature>
<dbReference type="InterPro" id="IPR012883">
    <property type="entry name" value="ERp29_N"/>
</dbReference>
<sequence length="121" mass="13864">MGSFPVSRWRRTRALLILSSALSVLPLTEGTAQGAIKLDNYTFHKVTSIPGWSFLVKFDQSYAYGEKEDEFKLLAKHAYTAPNFVLAEVPVQEYGDKENDDLREKFSLTKEDFPAYFLFDQ</sequence>
<dbReference type="Gene3D" id="3.40.30.10">
    <property type="entry name" value="Glutaredoxin"/>
    <property type="match status" value="1"/>
</dbReference>
<feature type="signal peptide" evidence="2">
    <location>
        <begin position="1"/>
        <end position="30"/>
    </location>
</feature>
<keyword evidence="1" id="KW-0256">Endoplasmic reticulum</keyword>
<dbReference type="InterPro" id="IPR016855">
    <property type="entry name" value="ERp29"/>
</dbReference>
<proteinExistence type="predicted"/>
<reference evidence="4" key="1">
    <citation type="submission" date="2021-02" db="EMBL/GenBank/DDBJ databases">
        <authorList>
            <person name="Dougan E. K."/>
            <person name="Rhodes N."/>
            <person name="Thang M."/>
            <person name="Chan C."/>
        </authorList>
    </citation>
    <scope>NUCLEOTIDE SEQUENCE</scope>
</reference>
<dbReference type="Proteomes" id="UP000654075">
    <property type="component" value="Unassembled WGS sequence"/>
</dbReference>
<dbReference type="AlphaFoldDB" id="A0A813G8D9"/>
<name>A0A813G8D9_POLGL</name>
<gene>
    <name evidence="4" type="ORF">PGLA1383_LOCUS36565</name>
</gene>
<evidence type="ECO:0000313" key="5">
    <source>
        <dbReference type="Proteomes" id="UP000654075"/>
    </source>
</evidence>
<evidence type="ECO:0000313" key="4">
    <source>
        <dbReference type="EMBL" id="CAE8618971.1"/>
    </source>
</evidence>